<dbReference type="EMBL" id="PXWF02000162">
    <property type="protein sequence ID" value="PWF48656.1"/>
    <property type="molecule type" value="Genomic_DNA"/>
</dbReference>
<dbReference type="InterPro" id="IPR029479">
    <property type="entry name" value="Nitroreductase"/>
</dbReference>
<evidence type="ECO:0000313" key="3">
    <source>
        <dbReference type="Proteomes" id="UP000241421"/>
    </source>
</evidence>
<evidence type="ECO:0000313" key="2">
    <source>
        <dbReference type="EMBL" id="PWF48656.1"/>
    </source>
</evidence>
<dbReference type="InterPro" id="IPR020051">
    <property type="entry name" value="SagB-type_dehydrogenase"/>
</dbReference>
<dbReference type="SUPFAM" id="SSF55469">
    <property type="entry name" value="FMN-dependent nitroreductase-like"/>
    <property type="match status" value="1"/>
</dbReference>
<dbReference type="CDD" id="cd02142">
    <property type="entry name" value="McbC_SagB-like_oxidoreductase"/>
    <property type="match status" value="1"/>
</dbReference>
<dbReference type="InterPro" id="IPR000415">
    <property type="entry name" value="Nitroreductase-like"/>
</dbReference>
<dbReference type="NCBIfam" id="TIGR04511">
    <property type="entry name" value="SagB_rel_DH_2"/>
    <property type="match status" value="1"/>
</dbReference>
<gene>
    <name evidence="2" type="ORF">C7C56_010620</name>
</gene>
<dbReference type="PANTHER" id="PTHR43745:SF2">
    <property type="entry name" value="NITROREDUCTASE MJ1384-RELATED"/>
    <property type="match status" value="1"/>
</dbReference>
<comment type="caution">
    <text evidence="2">The sequence shown here is derived from an EMBL/GenBank/DDBJ whole genome shotgun (WGS) entry which is preliminary data.</text>
</comment>
<keyword evidence="3" id="KW-1185">Reference proteome</keyword>
<accession>A0A2U2HMJ7</accession>
<protein>
    <submittedName>
        <fullName evidence="2">Putative peptide maturation dehydrogenase</fullName>
    </submittedName>
</protein>
<sequence length="398" mass="42682">MKIRRCAVLYIEPREELGIDLAALFRGAGTLAATMRWIAMAPHLDAEVELSDAQLLAVGGLGQSVWTERAASEERFGQATIAQLLALGLVLSDAPEAAAMRERDEKLRLQHWSPLSLLAHTFSRWSDMRAGAGVQFSTYQELVALSGPPPPSTVGHGADGQAIPLPAPLGGQLDATMFARYTGRNFDPRAVLALDVVARLLQRTFGAQELREVGPGAHALKKLSPSAGGLHPIEAYVLVQRVDGVAPGLYHYHPVAHTLEPMTTMDGAQARVLALQFVADQQWFADAPMLVVMAARVLRNFWKYRNHPKAYKAISLDAGHLSQTFYLLAAEAGMPAFVTAAINERAIERALALDHLGDAVVAICGCGPAAATRTTIELRYGDPDPGSLPPPAAKSAGR</sequence>
<name>A0A2U2HMJ7_9BURK</name>
<dbReference type="Proteomes" id="UP000241421">
    <property type="component" value="Unassembled WGS sequence"/>
</dbReference>
<dbReference type="AlphaFoldDB" id="A0A2U2HMJ7"/>
<dbReference type="InterPro" id="IPR052544">
    <property type="entry name" value="Bacteriocin_Proc_Enz"/>
</dbReference>
<organism evidence="2 3">
    <name type="scientific">Massilia glaciei</name>
    <dbReference type="NCBI Taxonomy" id="1524097"/>
    <lineage>
        <taxon>Bacteria</taxon>
        <taxon>Pseudomonadati</taxon>
        <taxon>Pseudomonadota</taxon>
        <taxon>Betaproteobacteria</taxon>
        <taxon>Burkholderiales</taxon>
        <taxon>Oxalobacteraceae</taxon>
        <taxon>Telluria group</taxon>
        <taxon>Massilia</taxon>
    </lineage>
</organism>
<evidence type="ECO:0000259" key="1">
    <source>
        <dbReference type="Pfam" id="PF00881"/>
    </source>
</evidence>
<feature type="domain" description="Nitroreductase" evidence="1">
    <location>
        <begin position="179"/>
        <end position="367"/>
    </location>
</feature>
<dbReference type="PANTHER" id="PTHR43745">
    <property type="entry name" value="NITROREDUCTASE MJ1384-RELATED"/>
    <property type="match status" value="1"/>
</dbReference>
<proteinExistence type="predicted"/>
<reference evidence="2 3" key="1">
    <citation type="submission" date="2018-04" db="EMBL/GenBank/DDBJ databases">
        <title>Massilia violaceinigra sp. nov., a novel purple-pigmented bacterium isolated from Tianshan glacier, Xinjiang, China.</title>
        <authorList>
            <person name="Wang H."/>
        </authorList>
    </citation>
    <scope>NUCLEOTIDE SEQUENCE [LARGE SCALE GENOMIC DNA]</scope>
    <source>
        <strain evidence="2 3">B448-2</strain>
    </source>
</reference>
<dbReference type="Gene3D" id="3.40.109.10">
    <property type="entry name" value="NADH Oxidase"/>
    <property type="match status" value="1"/>
</dbReference>
<dbReference type="RefSeq" id="WP_106757393.1">
    <property type="nucleotide sequence ID" value="NZ_PXWF02000162.1"/>
</dbReference>
<dbReference type="NCBIfam" id="TIGR03605">
    <property type="entry name" value="antibiot_sagB"/>
    <property type="match status" value="1"/>
</dbReference>
<dbReference type="Pfam" id="PF00881">
    <property type="entry name" value="Nitroreductase"/>
    <property type="match status" value="1"/>
</dbReference>
<dbReference type="InterPro" id="IPR030965">
    <property type="entry name" value="SagB-rel_DH_2"/>
</dbReference>
<dbReference type="GO" id="GO:0016491">
    <property type="term" value="F:oxidoreductase activity"/>
    <property type="evidence" value="ECO:0007669"/>
    <property type="project" value="InterPro"/>
</dbReference>
<dbReference type="OrthoDB" id="9802775at2"/>